<keyword evidence="2" id="KW-0732">Signal</keyword>
<dbReference type="PIRSF" id="PIRSF017082">
    <property type="entry name" value="YflP"/>
    <property type="match status" value="1"/>
</dbReference>
<dbReference type="Pfam" id="PF03401">
    <property type="entry name" value="TctC"/>
    <property type="match status" value="1"/>
</dbReference>
<proteinExistence type="inferred from homology"/>
<organism evidence="3 4">
    <name type="scientific">Pigmentiphaga humi</name>
    <dbReference type="NCBI Taxonomy" id="2478468"/>
    <lineage>
        <taxon>Bacteria</taxon>
        <taxon>Pseudomonadati</taxon>
        <taxon>Pseudomonadota</taxon>
        <taxon>Betaproteobacteria</taxon>
        <taxon>Burkholderiales</taxon>
        <taxon>Alcaligenaceae</taxon>
        <taxon>Pigmentiphaga</taxon>
    </lineage>
</organism>
<dbReference type="Gene3D" id="3.40.190.150">
    <property type="entry name" value="Bordetella uptake gene, domain 1"/>
    <property type="match status" value="1"/>
</dbReference>
<dbReference type="InterPro" id="IPR042100">
    <property type="entry name" value="Bug_dom1"/>
</dbReference>
<dbReference type="EMBL" id="UWPJ01000007">
    <property type="protein sequence ID" value="VCU68633.1"/>
    <property type="molecule type" value="Genomic_DNA"/>
</dbReference>
<dbReference type="OrthoDB" id="9780943at2"/>
<dbReference type="SUPFAM" id="SSF53850">
    <property type="entry name" value="Periplasmic binding protein-like II"/>
    <property type="match status" value="1"/>
</dbReference>
<accession>A0A3P4AX59</accession>
<name>A0A3P4AX59_9BURK</name>
<feature type="chain" id="PRO_5017928082" evidence="2">
    <location>
        <begin position="24"/>
        <end position="323"/>
    </location>
</feature>
<keyword evidence="3" id="KW-0675">Receptor</keyword>
<comment type="similarity">
    <text evidence="1">Belongs to the UPF0065 (bug) family.</text>
</comment>
<dbReference type="Gene3D" id="3.40.190.10">
    <property type="entry name" value="Periplasmic binding protein-like II"/>
    <property type="match status" value="1"/>
</dbReference>
<evidence type="ECO:0000256" key="1">
    <source>
        <dbReference type="ARBA" id="ARBA00006987"/>
    </source>
</evidence>
<dbReference type="PANTHER" id="PTHR42928:SF5">
    <property type="entry name" value="BLR1237 PROTEIN"/>
    <property type="match status" value="1"/>
</dbReference>
<reference evidence="3 4" key="1">
    <citation type="submission" date="2018-10" db="EMBL/GenBank/DDBJ databases">
        <authorList>
            <person name="Criscuolo A."/>
        </authorList>
    </citation>
    <scope>NUCLEOTIDE SEQUENCE [LARGE SCALE GENOMIC DNA]</scope>
    <source>
        <strain evidence="3">DnA1</strain>
    </source>
</reference>
<evidence type="ECO:0000256" key="2">
    <source>
        <dbReference type="SAM" id="SignalP"/>
    </source>
</evidence>
<dbReference type="Proteomes" id="UP000277294">
    <property type="component" value="Unassembled WGS sequence"/>
</dbReference>
<keyword evidence="4" id="KW-1185">Reference proteome</keyword>
<dbReference type="PANTHER" id="PTHR42928">
    <property type="entry name" value="TRICARBOXYLATE-BINDING PROTEIN"/>
    <property type="match status" value="1"/>
</dbReference>
<evidence type="ECO:0000313" key="4">
    <source>
        <dbReference type="Proteomes" id="UP000277294"/>
    </source>
</evidence>
<gene>
    <name evidence="3" type="ORF">PIGHUM_00690</name>
</gene>
<sequence>MTRNLFRSLTLIAMVACTASAGAAGYPDRPIRFIVPTGSGGPSDLCMRTVAQAMQARLGQTVIVENVTGATGNIGLVRVASAEPDGYTVSVPSAANTANFITRPKLSFDVEGKLKPVGKICVSGLSLVVSPKLGVNTVADLVRYGRDNPGKLTFGSIGSGSSQHLMAEMFAAATGLSLVHVPFRGEAPAAAEIASGRVSMMFMAGAKPFLDGGLVTGVATTNHETWPPIPDLPPIQGTLPELAGFSFNGWNGLMVPQGTPDSVVRKLSDALQYALKDEKTRRVIATMGNVPGAGTPEDLAGQLQSDRKMFQAIIDKRKLSFDE</sequence>
<protein>
    <submittedName>
        <fullName evidence="3">Tripartite tricarboxylate transporter family receptor</fullName>
    </submittedName>
</protein>
<feature type="signal peptide" evidence="2">
    <location>
        <begin position="1"/>
        <end position="23"/>
    </location>
</feature>
<dbReference type="RefSeq" id="WP_124077871.1">
    <property type="nucleotide sequence ID" value="NZ_UWPJ01000007.1"/>
</dbReference>
<evidence type="ECO:0000313" key="3">
    <source>
        <dbReference type="EMBL" id="VCU68633.1"/>
    </source>
</evidence>
<dbReference type="CDD" id="cd07012">
    <property type="entry name" value="PBP2_Bug_TTT"/>
    <property type="match status" value="1"/>
</dbReference>
<dbReference type="AlphaFoldDB" id="A0A3P4AX59"/>
<dbReference type="InterPro" id="IPR005064">
    <property type="entry name" value="BUG"/>
</dbReference>